<sequence>MATSMTGGGTAAGAVSLRGALIGAATLLLAACSGTNLGGPTASGPIPGATPAAPTDAGSTIGTGSVRIALLLPLSAGGAAGNTATVLRNAAEMAIAEFQGPDVTILVKDDGGTAAGAQAAAQAAIQEGAELILGPLLAESVRGAAAVARPAGKPIIAYSTDTSVATRGVYLMSFTPQNTVDRIVQHAAQSGKRSYAAFVPDSAFGQVVQGAFQEAVSRSGGRVVAIETFPLDPNGVNAAASKLSGIAGQIDAIFVPDPYDGAAVRALSTAGIDTRRVQILGVGPWVGNRAAAQAAPSALYAAPDEAGFQSFAGRYRARFNQDPARIASLTYDSVSLIAALVRTQGSQRFSETVLTNSSGFNGVDGLFRFRADGTPQRGLAVIQAGGRVVSPAPRSFAGGS</sequence>
<keyword evidence="3" id="KW-0029">Amino-acid transport</keyword>
<reference evidence="5 6" key="1">
    <citation type="submission" date="2018-04" db="EMBL/GenBank/DDBJ databases">
        <title>Genomic Encyclopedia of Archaeal and Bacterial Type Strains, Phase II (KMG-II): from individual species to whole genera.</title>
        <authorList>
            <person name="Goeker M."/>
        </authorList>
    </citation>
    <scope>NUCLEOTIDE SEQUENCE [LARGE SCALE GENOMIC DNA]</scope>
    <source>
        <strain evidence="5 6">DSM 25521</strain>
    </source>
</reference>
<dbReference type="CDD" id="cd06339">
    <property type="entry name" value="PBP1_YraM_LppC_lipoprotein-like"/>
    <property type="match status" value="1"/>
</dbReference>
<gene>
    <name evidence="5" type="ORF">C8P69_1079</name>
</gene>
<protein>
    <submittedName>
        <fullName evidence="5">Amino acid/amide ABC transporter substrate-binding protein (HAAT family)</fullName>
    </submittedName>
</protein>
<dbReference type="PANTHER" id="PTHR30483:SF6">
    <property type="entry name" value="PERIPLASMIC BINDING PROTEIN OF ABC TRANSPORTER FOR NATURAL AMINO ACIDS"/>
    <property type="match status" value="1"/>
</dbReference>
<dbReference type="SUPFAM" id="SSF53822">
    <property type="entry name" value="Periplasmic binding protein-like I"/>
    <property type="match status" value="1"/>
</dbReference>
<feature type="domain" description="Leucine-binding protein" evidence="4">
    <location>
        <begin position="65"/>
        <end position="384"/>
    </location>
</feature>
<evidence type="ECO:0000256" key="3">
    <source>
        <dbReference type="ARBA" id="ARBA00022970"/>
    </source>
</evidence>
<evidence type="ECO:0000259" key="4">
    <source>
        <dbReference type="Pfam" id="PF13458"/>
    </source>
</evidence>
<dbReference type="InterPro" id="IPR028082">
    <property type="entry name" value="Peripla_BP_I"/>
</dbReference>
<evidence type="ECO:0000313" key="5">
    <source>
        <dbReference type="EMBL" id="PTM52733.1"/>
    </source>
</evidence>
<organism evidence="5 6">
    <name type="scientific">Phreatobacter oligotrophus</name>
    <dbReference type="NCBI Taxonomy" id="1122261"/>
    <lineage>
        <taxon>Bacteria</taxon>
        <taxon>Pseudomonadati</taxon>
        <taxon>Pseudomonadota</taxon>
        <taxon>Alphaproteobacteria</taxon>
        <taxon>Hyphomicrobiales</taxon>
        <taxon>Phreatobacteraceae</taxon>
        <taxon>Phreatobacter</taxon>
    </lineage>
</organism>
<dbReference type="InterPro" id="IPR051010">
    <property type="entry name" value="BCAA_transport"/>
</dbReference>
<dbReference type="AlphaFoldDB" id="A0A2T4YZQ7"/>
<evidence type="ECO:0000256" key="1">
    <source>
        <dbReference type="ARBA" id="ARBA00010062"/>
    </source>
</evidence>
<keyword evidence="2" id="KW-0732">Signal</keyword>
<keyword evidence="3" id="KW-0813">Transport</keyword>
<comment type="caution">
    <text evidence="5">The sequence shown here is derived from an EMBL/GenBank/DDBJ whole genome shotgun (WGS) entry which is preliminary data.</text>
</comment>
<name>A0A2T4YZQ7_9HYPH</name>
<dbReference type="RefSeq" id="WP_245902072.1">
    <property type="nucleotide sequence ID" value="NZ_PZZL01000007.1"/>
</dbReference>
<dbReference type="EMBL" id="PZZL01000007">
    <property type="protein sequence ID" value="PTM52733.1"/>
    <property type="molecule type" value="Genomic_DNA"/>
</dbReference>
<dbReference type="Pfam" id="PF13458">
    <property type="entry name" value="Peripla_BP_6"/>
    <property type="match status" value="1"/>
</dbReference>
<dbReference type="InterPro" id="IPR028081">
    <property type="entry name" value="Leu-bd"/>
</dbReference>
<dbReference type="Proteomes" id="UP000241808">
    <property type="component" value="Unassembled WGS sequence"/>
</dbReference>
<dbReference type="PANTHER" id="PTHR30483">
    <property type="entry name" value="LEUCINE-SPECIFIC-BINDING PROTEIN"/>
    <property type="match status" value="1"/>
</dbReference>
<evidence type="ECO:0000313" key="6">
    <source>
        <dbReference type="Proteomes" id="UP000241808"/>
    </source>
</evidence>
<evidence type="ECO:0000256" key="2">
    <source>
        <dbReference type="ARBA" id="ARBA00022729"/>
    </source>
</evidence>
<keyword evidence="6" id="KW-1185">Reference proteome</keyword>
<comment type="similarity">
    <text evidence="1">Belongs to the leucine-binding protein family.</text>
</comment>
<accession>A0A2T4YZQ7</accession>
<dbReference type="GO" id="GO:0006865">
    <property type="term" value="P:amino acid transport"/>
    <property type="evidence" value="ECO:0007669"/>
    <property type="project" value="UniProtKB-KW"/>
</dbReference>
<proteinExistence type="inferred from homology"/>
<dbReference type="Gene3D" id="3.40.50.2300">
    <property type="match status" value="2"/>
</dbReference>